<evidence type="ECO:0000313" key="3">
    <source>
        <dbReference type="Proteomes" id="UP001499954"/>
    </source>
</evidence>
<proteinExistence type="predicted"/>
<keyword evidence="3" id="KW-1185">Reference proteome</keyword>
<protein>
    <recommendedName>
        <fullName evidence="1">Putative endonuclease Z1 domain-containing protein</fullName>
    </recommendedName>
</protein>
<accession>A0ABP5BAM0</accession>
<gene>
    <name evidence="2" type="ORF">GCM10009717_01780</name>
</gene>
<dbReference type="Proteomes" id="UP001499954">
    <property type="component" value="Unassembled WGS sequence"/>
</dbReference>
<sequence>MSPTDALETAIRAAFDGMREVGPGKLLPRVNVVLEDDDLAATESEIVHAIVSGDGNASAKKAAHMSLAKWDAQADAAWAGATERHSPERRVLVFDKLGLSTTAREALDDAFPSVAQRDIVIANPGPWDPWYTAERKTAHDFYWNAYKGVLSRSGWTPETIANLDESTSDIVGRLADPAGETSYQSKGLVVGYVQSGKTANFTGITAKAIDAGYRLIIVLTGTIELLRGQTQRRLDRELVGEENILGGRDRNNPDAVRGVDYIGDGDADWLDGKFLRHEIDINSQPDVPAIKRLTSAAGDYKSLKAGLDTLDFRRAGELKDPLKPMYDPANLFGTDVRLAVVKKNKSVLEKLLRDLHDVHASLQEIPVLVIDDEADQASVNTTNPNRAKTKEEKERTAINKLISQILSEMPRAQYVGYTATPFANVFVSPEDAVDIFPSDFIVALEPSPAYMGGNKFHDLDPLPDDEPIDASNSNEAAFVRNLYAETDEAERAEIRNALDAFVLSGAIKQWRSDNDPDLTFRHHTMLVHESVRQAEHKELADLIEDVWATAQYSHPAGMSRLRGLYESDFKPVHDARDDWDAELPHSFDELRVYIGEALNLITSAGSPVVIVNGSKESDYKAMDFATGRYWRVMVGGAKLSRGFTVEGLTVSYYRRRANAADTLMQMGRWFGYRPGYRDLVRLYIARDVVDGRGKTYDLYDAFTAIIQDEEAFRSQLRRFAHLKEDGRPEVRPVDVPPLVFQQLPWLKPTGANKMYNAVLDFEGDGGELRDFPRQADRGDGSANAAHFKAVRGWLDELGETIEFEYAEGRSGTEPKIKTFDARVAIIDAESVYSALEKFSWTENYAFAPTLRFMRQAIDKGTLVDWAVMLPELKGIRRRDVDGASIQLLSRSRRGDRGGFSGSSFRQRAAIERIAGKIKAPGGPEAAKLSTPTRGAMLLTFAADPVSLEKAERDPEMLTDPIATEDVATLFSLAVPFKSAPRGRIGFRVIDKSKEDEAIIDAT</sequence>
<name>A0ABP5BAM0_9MICO</name>
<evidence type="ECO:0000259" key="1">
    <source>
        <dbReference type="Pfam" id="PF10593"/>
    </source>
</evidence>
<reference evidence="3" key="1">
    <citation type="journal article" date="2019" name="Int. J. Syst. Evol. Microbiol.">
        <title>The Global Catalogue of Microorganisms (GCM) 10K type strain sequencing project: providing services to taxonomists for standard genome sequencing and annotation.</title>
        <authorList>
            <consortium name="The Broad Institute Genomics Platform"/>
            <consortium name="The Broad Institute Genome Sequencing Center for Infectious Disease"/>
            <person name="Wu L."/>
            <person name="Ma J."/>
        </authorList>
    </citation>
    <scope>NUCLEOTIDE SEQUENCE [LARGE SCALE GENOMIC DNA]</scope>
    <source>
        <strain evidence="3">JCM 13584</strain>
    </source>
</reference>
<dbReference type="Pfam" id="PF10593">
    <property type="entry name" value="Z1"/>
    <property type="match status" value="1"/>
</dbReference>
<dbReference type="InterPro" id="IPR018310">
    <property type="entry name" value="Put_endonuclease_Z1-dom"/>
</dbReference>
<dbReference type="RefSeq" id="WP_157415184.1">
    <property type="nucleotide sequence ID" value="NZ_BAAAMK010000001.1"/>
</dbReference>
<evidence type="ECO:0000313" key="2">
    <source>
        <dbReference type="EMBL" id="GAA1939041.1"/>
    </source>
</evidence>
<comment type="caution">
    <text evidence="2">The sequence shown here is derived from an EMBL/GenBank/DDBJ whole genome shotgun (WGS) entry which is preliminary data.</text>
</comment>
<dbReference type="EMBL" id="BAAAMK010000001">
    <property type="protein sequence ID" value="GAA1939041.1"/>
    <property type="molecule type" value="Genomic_DNA"/>
</dbReference>
<feature type="domain" description="Putative endonuclease Z1" evidence="1">
    <location>
        <begin position="494"/>
        <end position="730"/>
    </location>
</feature>
<organism evidence="2 3">
    <name type="scientific">Agromyces allii</name>
    <dbReference type="NCBI Taxonomy" id="393607"/>
    <lineage>
        <taxon>Bacteria</taxon>
        <taxon>Bacillati</taxon>
        <taxon>Actinomycetota</taxon>
        <taxon>Actinomycetes</taxon>
        <taxon>Micrococcales</taxon>
        <taxon>Microbacteriaceae</taxon>
        <taxon>Agromyces</taxon>
    </lineage>
</organism>